<evidence type="ECO:0000256" key="6">
    <source>
        <dbReference type="ARBA" id="ARBA00023017"/>
    </source>
</evidence>
<dbReference type="Proteomes" id="UP000008983">
    <property type="component" value="Unassembled WGS sequence"/>
</dbReference>
<evidence type="ECO:0000256" key="8">
    <source>
        <dbReference type="ARBA" id="ARBA00023212"/>
    </source>
</evidence>
<sequence length="201" mass="22695">MRGTTCQKALANWEAVNPGKNPAEAEEIKLIFQIPPIEKMDGPVLNTLTKCKKLSLSSNSIDKMIPLNMLRNLEILSLSRNVIKKISGLEDIGSTLRQLWISYNLIEKLDGLNNCVVLNTLYIGNNRIKNWEELDKLKELPELSVVLFYGNPMYDLVKEDPKYYVLKKLPTLKNIDGTIIDDSILDKVKQIADIPISAKAL</sequence>
<evidence type="ECO:0000256" key="2">
    <source>
        <dbReference type="ARBA" id="ARBA00022490"/>
    </source>
</evidence>
<dbReference type="InterPro" id="IPR032675">
    <property type="entry name" value="LRR_dom_sf"/>
</dbReference>
<evidence type="ECO:0000256" key="11">
    <source>
        <dbReference type="ARBA" id="ARBA00049760"/>
    </source>
</evidence>
<dbReference type="AlphaFoldDB" id="G0QIZ5"/>
<dbReference type="PANTHER" id="PTHR18849">
    <property type="entry name" value="LEUCINE RICH REPEAT PROTEIN"/>
    <property type="match status" value="1"/>
</dbReference>
<dbReference type="OrthoDB" id="266138at2759"/>
<keyword evidence="4" id="KW-0493">Microtubule</keyword>
<dbReference type="PROSITE" id="PS51450">
    <property type="entry name" value="LRR"/>
    <property type="match status" value="3"/>
</dbReference>
<dbReference type="PANTHER" id="PTHR18849:SF0">
    <property type="entry name" value="CILIA- AND FLAGELLA-ASSOCIATED PROTEIN 410-RELATED"/>
    <property type="match status" value="1"/>
</dbReference>
<dbReference type="InterPro" id="IPR025875">
    <property type="entry name" value="Leu-rich_rpt_4"/>
</dbReference>
<evidence type="ECO:0000313" key="12">
    <source>
        <dbReference type="EMBL" id="EGR34815.1"/>
    </source>
</evidence>
<proteinExistence type="inferred from homology"/>
<protein>
    <recommendedName>
        <fullName evidence="11">Dynein axonemal light chain 1</fullName>
    </recommendedName>
</protein>
<comment type="subcellular location">
    <subcellularLocation>
        <location evidence="1">Cytoplasm</location>
        <location evidence="1">Cytoskeleton</location>
        <location evidence="1">Cilium axoneme</location>
    </subcellularLocation>
</comment>
<keyword evidence="8" id="KW-0206">Cytoskeleton</keyword>
<dbReference type="Gene3D" id="3.80.10.10">
    <property type="entry name" value="Ribonuclease Inhibitor"/>
    <property type="match status" value="1"/>
</dbReference>
<keyword evidence="7" id="KW-0505">Motor protein</keyword>
<dbReference type="GO" id="GO:0030286">
    <property type="term" value="C:dynein complex"/>
    <property type="evidence" value="ECO:0007669"/>
    <property type="project" value="UniProtKB-KW"/>
</dbReference>
<keyword evidence="5" id="KW-0677">Repeat</keyword>
<dbReference type="EMBL" id="GL983043">
    <property type="protein sequence ID" value="EGR34815.1"/>
    <property type="molecule type" value="Genomic_DNA"/>
</dbReference>
<name>G0QIZ5_ICHMU</name>
<evidence type="ECO:0000313" key="13">
    <source>
        <dbReference type="Proteomes" id="UP000008983"/>
    </source>
</evidence>
<keyword evidence="6" id="KW-0243">Dynein</keyword>
<dbReference type="STRING" id="857967.G0QIZ5"/>
<evidence type="ECO:0000256" key="10">
    <source>
        <dbReference type="ARBA" id="ARBA00049659"/>
    </source>
</evidence>
<accession>G0QIZ5</accession>
<evidence type="ECO:0000256" key="9">
    <source>
        <dbReference type="ARBA" id="ARBA00023273"/>
    </source>
</evidence>
<dbReference type="GO" id="GO:0005874">
    <property type="term" value="C:microtubule"/>
    <property type="evidence" value="ECO:0007669"/>
    <property type="project" value="UniProtKB-KW"/>
</dbReference>
<dbReference type="InterPro" id="IPR001611">
    <property type="entry name" value="Leu-rich_rpt"/>
</dbReference>
<keyword evidence="13" id="KW-1185">Reference proteome</keyword>
<evidence type="ECO:0000256" key="7">
    <source>
        <dbReference type="ARBA" id="ARBA00023175"/>
    </source>
</evidence>
<dbReference type="eggNOG" id="KOG0531">
    <property type="taxonomic scope" value="Eukaryota"/>
</dbReference>
<gene>
    <name evidence="12" type="ORF">IMG5_001560</name>
</gene>
<evidence type="ECO:0000256" key="1">
    <source>
        <dbReference type="ARBA" id="ARBA00004430"/>
    </source>
</evidence>
<dbReference type="GO" id="GO:0005930">
    <property type="term" value="C:axoneme"/>
    <property type="evidence" value="ECO:0007669"/>
    <property type="project" value="UniProtKB-SubCell"/>
</dbReference>
<evidence type="ECO:0000256" key="5">
    <source>
        <dbReference type="ARBA" id="ARBA00022737"/>
    </source>
</evidence>
<dbReference type="GeneID" id="14911010"/>
<dbReference type="SMART" id="SM00365">
    <property type="entry name" value="LRR_SD22"/>
    <property type="match status" value="4"/>
</dbReference>
<dbReference type="SUPFAM" id="SSF52058">
    <property type="entry name" value="L domain-like"/>
    <property type="match status" value="1"/>
</dbReference>
<reference evidence="12 13" key="1">
    <citation type="submission" date="2011-07" db="EMBL/GenBank/DDBJ databases">
        <authorList>
            <person name="Coyne R."/>
            <person name="Brami D."/>
            <person name="Johnson J."/>
            <person name="Hostetler J."/>
            <person name="Hannick L."/>
            <person name="Clark T."/>
            <person name="Cassidy-Hanley D."/>
            <person name="Inman J."/>
        </authorList>
    </citation>
    <scope>NUCLEOTIDE SEQUENCE [LARGE SCALE GENOMIC DNA]</scope>
    <source>
        <strain evidence="12 13">G5</strain>
    </source>
</reference>
<organism evidence="12 13">
    <name type="scientific">Ichthyophthirius multifiliis</name>
    <name type="common">White spot disease agent</name>
    <name type="synonym">Ich</name>
    <dbReference type="NCBI Taxonomy" id="5932"/>
    <lineage>
        <taxon>Eukaryota</taxon>
        <taxon>Sar</taxon>
        <taxon>Alveolata</taxon>
        <taxon>Ciliophora</taxon>
        <taxon>Intramacronucleata</taxon>
        <taxon>Oligohymenophorea</taxon>
        <taxon>Hymenostomatida</taxon>
        <taxon>Ophryoglenina</taxon>
        <taxon>Ichthyophthirius</taxon>
    </lineage>
</organism>
<dbReference type="InParanoid" id="G0QIZ5"/>
<dbReference type="RefSeq" id="XP_004040119.1">
    <property type="nucleotide sequence ID" value="XM_004040071.1"/>
</dbReference>
<dbReference type="Pfam" id="PF12799">
    <property type="entry name" value="LRR_4"/>
    <property type="match status" value="1"/>
</dbReference>
<keyword evidence="9" id="KW-0966">Cell projection</keyword>
<dbReference type="FunFam" id="3.80.10.10:FF:000049">
    <property type="entry name" value="Dynein light chain 1"/>
    <property type="match status" value="1"/>
</dbReference>
<keyword evidence="3" id="KW-0433">Leucine-rich repeat</keyword>
<keyword evidence="2" id="KW-0963">Cytoplasm</keyword>
<evidence type="ECO:0000256" key="3">
    <source>
        <dbReference type="ARBA" id="ARBA00022614"/>
    </source>
</evidence>
<comment type="similarity">
    <text evidence="10">Belongs to the dynein light chain LC1-type family.</text>
</comment>
<dbReference type="FunCoup" id="G0QIZ5">
    <property type="interactions" value="30"/>
</dbReference>
<dbReference type="OMA" id="NCERISM"/>
<evidence type="ECO:0000256" key="4">
    <source>
        <dbReference type="ARBA" id="ARBA00022701"/>
    </source>
</evidence>